<evidence type="ECO:0000313" key="2">
    <source>
        <dbReference type="Proteomes" id="UP000592294"/>
    </source>
</evidence>
<dbReference type="EMBL" id="JABZEO010000008">
    <property type="protein sequence ID" value="NVZ10187.1"/>
    <property type="molecule type" value="Genomic_DNA"/>
</dbReference>
<accession>A0A850RFM3</accession>
<name>A0A850RFM3_9GAMM</name>
<sequence>MQAIEFEAQLKDGMIRLPTPYQHWRDNRSVKVILLATEDAPQTRPSDASQRLTAILEIGCRCAAAPELDPRSPDEIIGYDADGLPA</sequence>
<reference evidence="1 2" key="1">
    <citation type="submission" date="2020-06" db="EMBL/GenBank/DDBJ databases">
        <title>Whole-genome sequence of Allochromatium humboldtianum DSM 21881, type strain.</title>
        <authorList>
            <person name="Kyndt J.A."/>
            <person name="Meyer T.E."/>
        </authorList>
    </citation>
    <scope>NUCLEOTIDE SEQUENCE [LARGE SCALE GENOMIC DNA]</scope>
    <source>
        <strain evidence="1 2">DSM 21881</strain>
    </source>
</reference>
<gene>
    <name evidence="1" type="ORF">HW932_13040</name>
</gene>
<dbReference type="Proteomes" id="UP000592294">
    <property type="component" value="Unassembled WGS sequence"/>
</dbReference>
<evidence type="ECO:0000313" key="1">
    <source>
        <dbReference type="EMBL" id="NVZ10187.1"/>
    </source>
</evidence>
<keyword evidence="2" id="KW-1185">Reference proteome</keyword>
<organism evidence="1 2">
    <name type="scientific">Allochromatium humboldtianum</name>
    <dbReference type="NCBI Taxonomy" id="504901"/>
    <lineage>
        <taxon>Bacteria</taxon>
        <taxon>Pseudomonadati</taxon>
        <taxon>Pseudomonadota</taxon>
        <taxon>Gammaproteobacteria</taxon>
        <taxon>Chromatiales</taxon>
        <taxon>Chromatiaceae</taxon>
        <taxon>Allochromatium</taxon>
    </lineage>
</organism>
<proteinExistence type="predicted"/>
<dbReference type="RefSeq" id="WP_176976929.1">
    <property type="nucleotide sequence ID" value="NZ_JABZEO010000008.1"/>
</dbReference>
<protein>
    <submittedName>
        <fullName evidence="1">Uncharacterized protein</fullName>
    </submittedName>
</protein>
<dbReference type="AlphaFoldDB" id="A0A850RFM3"/>
<comment type="caution">
    <text evidence="1">The sequence shown here is derived from an EMBL/GenBank/DDBJ whole genome shotgun (WGS) entry which is preliminary data.</text>
</comment>